<sequence length="286" mass="30870">MQPPYPSFTPTWRNDVYPAIDPTQPELSQAGKTVIITGAGSGIGRETAIAFATAGAKHVALLGRTSSTLLETQKLISESSTTASVYPVDVTDEARVKKVAEAVGNWDILILNAGHISAPAYIAQSSVDEYWKNYETNVKSILIAASAFFPTAVPSGAAVYAVTAGALVMPPKMTAGLSGYLTSKLAQIKIMEYLAVENPNMFFSTVHPGMIDTGIFRASGASPESLPMDTAKLPAHFFVWLSQPKNKYLNGRFIWANWDVEELEKKAAEIENSTDLTIGYQGWPFT</sequence>
<reference evidence="3" key="1">
    <citation type="journal article" date="2020" name="Stud. Mycol.">
        <title>101 Dothideomycetes genomes: a test case for predicting lifestyles and emergence of pathogens.</title>
        <authorList>
            <person name="Haridas S."/>
            <person name="Albert R."/>
            <person name="Binder M."/>
            <person name="Bloem J."/>
            <person name="Labutti K."/>
            <person name="Salamov A."/>
            <person name="Andreopoulos B."/>
            <person name="Baker S."/>
            <person name="Barry K."/>
            <person name="Bills G."/>
            <person name="Bluhm B."/>
            <person name="Cannon C."/>
            <person name="Castanera R."/>
            <person name="Culley D."/>
            <person name="Daum C."/>
            <person name="Ezra D."/>
            <person name="Gonzalez J."/>
            <person name="Henrissat B."/>
            <person name="Kuo A."/>
            <person name="Liang C."/>
            <person name="Lipzen A."/>
            <person name="Lutzoni F."/>
            <person name="Magnuson J."/>
            <person name="Mondo S."/>
            <person name="Nolan M."/>
            <person name="Ohm R."/>
            <person name="Pangilinan J."/>
            <person name="Park H.-J."/>
            <person name="Ramirez L."/>
            <person name="Alfaro M."/>
            <person name="Sun H."/>
            <person name="Tritt A."/>
            <person name="Yoshinaga Y."/>
            <person name="Zwiers L.-H."/>
            <person name="Turgeon B."/>
            <person name="Goodwin S."/>
            <person name="Spatafora J."/>
            <person name="Crous P."/>
            <person name="Grigoriev I."/>
        </authorList>
    </citation>
    <scope>NUCLEOTIDE SEQUENCE</scope>
    <source>
        <strain evidence="3">ATCC 74209</strain>
    </source>
</reference>
<comment type="similarity">
    <text evidence="1">Belongs to the short-chain dehydrogenases/reductases (SDR) family.</text>
</comment>
<dbReference type="Proteomes" id="UP000799536">
    <property type="component" value="Unassembled WGS sequence"/>
</dbReference>
<evidence type="ECO:0000313" key="4">
    <source>
        <dbReference type="Proteomes" id="UP000799536"/>
    </source>
</evidence>
<keyword evidence="4" id="KW-1185">Reference proteome</keyword>
<dbReference type="InterPro" id="IPR002347">
    <property type="entry name" value="SDR_fam"/>
</dbReference>
<dbReference type="PANTHER" id="PTHR44196">
    <property type="entry name" value="DEHYDROGENASE/REDUCTASE SDR FAMILY MEMBER 7B"/>
    <property type="match status" value="1"/>
</dbReference>
<evidence type="ECO:0000256" key="1">
    <source>
        <dbReference type="ARBA" id="ARBA00006484"/>
    </source>
</evidence>
<dbReference type="InterPro" id="IPR036291">
    <property type="entry name" value="NAD(P)-bd_dom_sf"/>
</dbReference>
<protein>
    <submittedName>
        <fullName evidence="3">NAD(P)-binding protein</fullName>
    </submittedName>
</protein>
<evidence type="ECO:0000256" key="2">
    <source>
        <dbReference type="ARBA" id="ARBA00023002"/>
    </source>
</evidence>
<dbReference type="Gene3D" id="3.40.50.720">
    <property type="entry name" value="NAD(P)-binding Rossmann-like Domain"/>
    <property type="match status" value="1"/>
</dbReference>
<dbReference type="GO" id="GO:0016491">
    <property type="term" value="F:oxidoreductase activity"/>
    <property type="evidence" value="ECO:0007669"/>
    <property type="project" value="UniProtKB-KW"/>
</dbReference>
<dbReference type="OrthoDB" id="1933717at2759"/>
<dbReference type="CDD" id="cd05233">
    <property type="entry name" value="SDR_c"/>
    <property type="match status" value="1"/>
</dbReference>
<organism evidence="3 4">
    <name type="scientific">Delitschia confertaspora ATCC 74209</name>
    <dbReference type="NCBI Taxonomy" id="1513339"/>
    <lineage>
        <taxon>Eukaryota</taxon>
        <taxon>Fungi</taxon>
        <taxon>Dikarya</taxon>
        <taxon>Ascomycota</taxon>
        <taxon>Pezizomycotina</taxon>
        <taxon>Dothideomycetes</taxon>
        <taxon>Pleosporomycetidae</taxon>
        <taxon>Pleosporales</taxon>
        <taxon>Delitschiaceae</taxon>
        <taxon>Delitschia</taxon>
    </lineage>
</organism>
<accession>A0A9P4JP25</accession>
<name>A0A9P4JP25_9PLEO</name>
<keyword evidence="2" id="KW-0560">Oxidoreductase</keyword>
<dbReference type="SUPFAM" id="SSF51735">
    <property type="entry name" value="NAD(P)-binding Rossmann-fold domains"/>
    <property type="match status" value="1"/>
</dbReference>
<dbReference type="GO" id="GO:0016020">
    <property type="term" value="C:membrane"/>
    <property type="evidence" value="ECO:0007669"/>
    <property type="project" value="TreeGrafter"/>
</dbReference>
<dbReference type="EMBL" id="ML994045">
    <property type="protein sequence ID" value="KAF2199993.1"/>
    <property type="molecule type" value="Genomic_DNA"/>
</dbReference>
<dbReference type="PRINTS" id="PR00081">
    <property type="entry name" value="GDHRDH"/>
</dbReference>
<dbReference type="PANTHER" id="PTHR44196:SF1">
    <property type="entry name" value="DEHYDROGENASE_REDUCTASE SDR FAMILY MEMBER 7B"/>
    <property type="match status" value="1"/>
</dbReference>
<evidence type="ECO:0000313" key="3">
    <source>
        <dbReference type="EMBL" id="KAF2199993.1"/>
    </source>
</evidence>
<dbReference type="AlphaFoldDB" id="A0A9P4JP25"/>
<dbReference type="Pfam" id="PF00106">
    <property type="entry name" value="adh_short"/>
    <property type="match status" value="1"/>
</dbReference>
<proteinExistence type="inferred from homology"/>
<comment type="caution">
    <text evidence="3">The sequence shown here is derived from an EMBL/GenBank/DDBJ whole genome shotgun (WGS) entry which is preliminary data.</text>
</comment>
<gene>
    <name evidence="3" type="ORF">GQ43DRAFT_397496</name>
</gene>